<dbReference type="AlphaFoldDB" id="A0A914YCV2"/>
<sequence>MFKLLFSTILFIGFSNGSTALPTAHHNIDGIEFDIPLNKELIIGTSRGFNQQWVEFCSIVDPTTKECATGEMKVVAYLGLNFNTWLGHAKWINKVNMIVFNPVLPHYYLFDVLTFGFPCYTLYLEASPHLKVAIFVGGGGGIREM</sequence>
<dbReference type="Proteomes" id="UP000887577">
    <property type="component" value="Unplaced"/>
</dbReference>
<evidence type="ECO:0000313" key="3">
    <source>
        <dbReference type="WBParaSite" id="PSU_v2.g17260.t1"/>
    </source>
</evidence>
<keyword evidence="2" id="KW-1185">Reference proteome</keyword>
<reference evidence="3" key="1">
    <citation type="submission" date="2022-11" db="UniProtKB">
        <authorList>
            <consortium name="WormBaseParasite"/>
        </authorList>
    </citation>
    <scope>IDENTIFICATION</scope>
</reference>
<proteinExistence type="predicted"/>
<evidence type="ECO:0000256" key="1">
    <source>
        <dbReference type="SAM" id="SignalP"/>
    </source>
</evidence>
<keyword evidence="1" id="KW-0732">Signal</keyword>
<organism evidence="2 3">
    <name type="scientific">Panagrolaimus superbus</name>
    <dbReference type="NCBI Taxonomy" id="310955"/>
    <lineage>
        <taxon>Eukaryota</taxon>
        <taxon>Metazoa</taxon>
        <taxon>Ecdysozoa</taxon>
        <taxon>Nematoda</taxon>
        <taxon>Chromadorea</taxon>
        <taxon>Rhabditida</taxon>
        <taxon>Tylenchina</taxon>
        <taxon>Panagrolaimomorpha</taxon>
        <taxon>Panagrolaimoidea</taxon>
        <taxon>Panagrolaimidae</taxon>
        <taxon>Panagrolaimus</taxon>
    </lineage>
</organism>
<name>A0A914YCV2_9BILA</name>
<protein>
    <submittedName>
        <fullName evidence="3">Uncharacterized protein</fullName>
    </submittedName>
</protein>
<dbReference type="WBParaSite" id="PSU_v2.g17260.t1">
    <property type="protein sequence ID" value="PSU_v2.g17260.t1"/>
    <property type="gene ID" value="PSU_v2.g17260"/>
</dbReference>
<feature type="signal peptide" evidence="1">
    <location>
        <begin position="1"/>
        <end position="20"/>
    </location>
</feature>
<evidence type="ECO:0000313" key="2">
    <source>
        <dbReference type="Proteomes" id="UP000887577"/>
    </source>
</evidence>
<accession>A0A914YCV2</accession>
<feature type="chain" id="PRO_5037218070" evidence="1">
    <location>
        <begin position="21"/>
        <end position="145"/>
    </location>
</feature>